<feature type="domain" description="TRAM" evidence="2">
    <location>
        <begin position="86"/>
        <end position="145"/>
    </location>
</feature>
<gene>
    <name evidence="3" type="ORF">EI982_16720</name>
</gene>
<reference evidence="3 4" key="1">
    <citation type="submission" date="2018-12" db="EMBL/GenBank/DDBJ databases">
        <title>Complete genome sequence of Haloplanus rallus MBLA0036.</title>
        <authorList>
            <person name="Nam Y.-d."/>
            <person name="Kang J."/>
            <person name="Chung W.-H."/>
            <person name="Park Y.S."/>
        </authorList>
    </citation>
    <scope>NUCLEOTIDE SEQUENCE [LARGE SCALE GENOMIC DNA]</scope>
    <source>
        <strain evidence="3 4">MBLA0036</strain>
    </source>
</reference>
<dbReference type="InterPro" id="IPR002792">
    <property type="entry name" value="TRAM_dom"/>
</dbReference>
<dbReference type="SUPFAM" id="SSF50249">
    <property type="entry name" value="Nucleic acid-binding proteins"/>
    <property type="match status" value="1"/>
</dbReference>
<dbReference type="KEGG" id="hra:EI982_16720"/>
<accession>A0A6B9FDI6</accession>
<name>A0A6B9FDI6_9EURY</name>
<dbReference type="Pfam" id="PF01938">
    <property type="entry name" value="TRAM"/>
    <property type="match status" value="1"/>
</dbReference>
<evidence type="ECO:0000256" key="1">
    <source>
        <dbReference type="SAM" id="MobiDB-lite"/>
    </source>
</evidence>
<keyword evidence="4" id="KW-1185">Reference proteome</keyword>
<dbReference type="AlphaFoldDB" id="A0A6B9FDI6"/>
<evidence type="ECO:0000313" key="3">
    <source>
        <dbReference type="EMBL" id="QGX96721.1"/>
    </source>
</evidence>
<dbReference type="Gene3D" id="2.40.50.140">
    <property type="entry name" value="Nucleic acid-binding proteins"/>
    <property type="match status" value="1"/>
</dbReference>
<dbReference type="EMBL" id="CP034345">
    <property type="protein sequence ID" value="QGX96721.1"/>
    <property type="molecule type" value="Genomic_DNA"/>
</dbReference>
<evidence type="ECO:0000313" key="4">
    <source>
        <dbReference type="Proteomes" id="UP000428325"/>
    </source>
</evidence>
<dbReference type="InterPro" id="IPR012340">
    <property type="entry name" value="NA-bd_OB-fold"/>
</dbReference>
<organism evidence="3 4">
    <name type="scientific">Haloplanus rallus</name>
    <dbReference type="NCBI Taxonomy" id="1816183"/>
    <lineage>
        <taxon>Archaea</taxon>
        <taxon>Methanobacteriati</taxon>
        <taxon>Methanobacteriota</taxon>
        <taxon>Stenosarchaea group</taxon>
        <taxon>Halobacteria</taxon>
        <taxon>Halobacteriales</taxon>
        <taxon>Haloferacaceae</taxon>
        <taxon>Haloplanus</taxon>
    </lineage>
</organism>
<sequence>MEFLDSLLCMFTSRVKSRNGSYTLEIPEQEIDVGSLEEGKRYKVALFEAGEVGSAEDTGSNASGFTSQPSGTQQRPDKSPELDQPPVDEGEIREVEIEDIGEKGDGIARIPPGYVVFVEKTSPGDRVRIKITEARDNFAFAEVVGQV</sequence>
<evidence type="ECO:0000259" key="2">
    <source>
        <dbReference type="PROSITE" id="PS50926"/>
    </source>
</evidence>
<feature type="compositionally biased region" description="Polar residues" evidence="1">
    <location>
        <begin position="57"/>
        <end position="74"/>
    </location>
</feature>
<feature type="region of interest" description="Disordered" evidence="1">
    <location>
        <begin position="53"/>
        <end position="92"/>
    </location>
</feature>
<dbReference type="Proteomes" id="UP000428325">
    <property type="component" value="Chromosome"/>
</dbReference>
<protein>
    <submittedName>
        <fullName evidence="3">TRAM domain-containing protein</fullName>
    </submittedName>
</protein>
<proteinExistence type="predicted"/>
<dbReference type="PROSITE" id="PS50926">
    <property type="entry name" value="TRAM"/>
    <property type="match status" value="1"/>
</dbReference>